<dbReference type="InterPro" id="IPR029062">
    <property type="entry name" value="Class_I_gatase-like"/>
</dbReference>
<name>A0A1Y2BQ64_9FUNG</name>
<dbReference type="Pfam" id="PF03099">
    <property type="entry name" value="BPL_LplA_LipB"/>
    <property type="match status" value="1"/>
</dbReference>
<dbReference type="Proteomes" id="UP000193642">
    <property type="component" value="Unassembled WGS sequence"/>
</dbReference>
<sequence length="601" mass="65846">MNVLIYNGPGTAKNSTERTIKVLKAMLKGRFDVLAVGPDVLLHEDKAWQATTSLLVIPGGRDLPYVESLGTVGTNAIKQWVKEGGRYLGICAGAYFGSKRVEFEVGTPLEVVGDRKLCLVEAIAKGSATPGFVYNTEDGARSVGIRLNSVLGLVDPEKSLGDNAGYQFNVYCNGAPYFHIVDSSSVEVLATYESSHVTNVAAGKPAIVQSRFGKGFVVLCGPHLEHSLAEAPSLSDLADWDKHQRRLLECILARMGLTLDPPASFYMNETQKSDPLVLSIIPELANTAWISNLVRTYGETTAETGLVSVKDTVNSFSLVACKDPSHWEFDNSKFDELNIPILYSADGAISPQHTDTFTANTFFEHLKADRKQLQLTSSSQKFGTQFLYAKSTSSTQTILEKNYKLSTHLPSGLVCLASHQYSGRGRGANSWVSQDGCLQFSMTLHHRDGRSAVFLQYLFGLAVAEGICSIEGYSEIPIRLKWPNDIYCYTKDVETGTKVLKKIGGILVNSSYMDGLFNVVIGCGLNVANSLPTLSVNDLIKQYNEETGKNLPPLTLERVLARILTTFESMYLKFLVSPTLRLNRFWSNTTTGGYIVTNMCI</sequence>
<dbReference type="AlphaFoldDB" id="A0A1Y2BQ64"/>
<dbReference type="InterPro" id="IPR019197">
    <property type="entry name" value="Biotin-prot_ligase_N"/>
</dbReference>
<dbReference type="PROSITE" id="PS51733">
    <property type="entry name" value="BPL_LPL_CATALYTIC"/>
    <property type="match status" value="1"/>
</dbReference>
<reference evidence="4 5" key="1">
    <citation type="submission" date="2016-07" db="EMBL/GenBank/DDBJ databases">
        <title>Pervasive Adenine N6-methylation of Active Genes in Fungi.</title>
        <authorList>
            <consortium name="DOE Joint Genome Institute"/>
            <person name="Mondo S.J."/>
            <person name="Dannebaum R.O."/>
            <person name="Kuo R.C."/>
            <person name="Labutti K."/>
            <person name="Haridas S."/>
            <person name="Kuo A."/>
            <person name="Salamov A."/>
            <person name="Ahrendt S.R."/>
            <person name="Lipzen A."/>
            <person name="Sullivan W."/>
            <person name="Andreopoulos W.B."/>
            <person name="Clum A."/>
            <person name="Lindquist E."/>
            <person name="Daum C."/>
            <person name="Ramamoorthy G.K."/>
            <person name="Gryganskyi A."/>
            <person name="Culley D."/>
            <person name="Magnuson J.K."/>
            <person name="James T.Y."/>
            <person name="O'Malley M.A."/>
            <person name="Stajich J.E."/>
            <person name="Spatafora J.W."/>
            <person name="Visel A."/>
            <person name="Grigoriev I.V."/>
        </authorList>
    </citation>
    <scope>NUCLEOTIDE SEQUENCE [LARGE SCALE GENOMIC DNA]</scope>
    <source>
        <strain evidence="4 5">JEL800</strain>
    </source>
</reference>
<dbReference type="SUPFAM" id="SSF55681">
    <property type="entry name" value="Class II aaRS and biotin synthetases"/>
    <property type="match status" value="1"/>
</dbReference>
<feature type="domain" description="BPL/LPL catalytic" evidence="3">
    <location>
        <begin position="371"/>
        <end position="575"/>
    </location>
</feature>
<evidence type="ECO:0000313" key="5">
    <source>
        <dbReference type="Proteomes" id="UP000193642"/>
    </source>
</evidence>
<evidence type="ECO:0000259" key="3">
    <source>
        <dbReference type="PROSITE" id="PS51733"/>
    </source>
</evidence>
<dbReference type="NCBIfam" id="TIGR00121">
    <property type="entry name" value="birA_ligase"/>
    <property type="match status" value="1"/>
</dbReference>
<comment type="similarity">
    <text evidence="1">Belongs to the biotin--protein ligase family.</text>
</comment>
<proteinExistence type="inferred from homology"/>
<dbReference type="GO" id="GO:0004077">
    <property type="term" value="F:biotin--[biotin carboxyl-carrier protein] ligase activity"/>
    <property type="evidence" value="ECO:0007669"/>
    <property type="project" value="InterPro"/>
</dbReference>
<evidence type="ECO:0000256" key="1">
    <source>
        <dbReference type="ARBA" id="ARBA00009934"/>
    </source>
</evidence>
<evidence type="ECO:0000256" key="2">
    <source>
        <dbReference type="ARBA" id="ARBA00022598"/>
    </source>
</evidence>
<organism evidence="4 5">
    <name type="scientific">Rhizoclosmatium globosum</name>
    <dbReference type="NCBI Taxonomy" id="329046"/>
    <lineage>
        <taxon>Eukaryota</taxon>
        <taxon>Fungi</taxon>
        <taxon>Fungi incertae sedis</taxon>
        <taxon>Chytridiomycota</taxon>
        <taxon>Chytridiomycota incertae sedis</taxon>
        <taxon>Chytridiomycetes</taxon>
        <taxon>Chytridiales</taxon>
        <taxon>Chytriomycetaceae</taxon>
        <taxon>Rhizoclosmatium</taxon>
    </lineage>
</organism>
<keyword evidence="2" id="KW-0436">Ligase</keyword>
<dbReference type="CDD" id="cd16442">
    <property type="entry name" value="BPL"/>
    <property type="match status" value="1"/>
</dbReference>
<dbReference type="PANTHER" id="PTHR12835">
    <property type="entry name" value="BIOTIN PROTEIN LIGASE"/>
    <property type="match status" value="1"/>
</dbReference>
<keyword evidence="5" id="KW-1185">Reference proteome</keyword>
<dbReference type="OrthoDB" id="10250105at2759"/>
<dbReference type="STRING" id="329046.A0A1Y2BQ64"/>
<dbReference type="Gene3D" id="3.30.930.10">
    <property type="entry name" value="Bira Bifunctional Protein, Domain 2"/>
    <property type="match status" value="1"/>
</dbReference>
<dbReference type="SUPFAM" id="SSF52317">
    <property type="entry name" value="Class I glutamine amidotransferase-like"/>
    <property type="match status" value="1"/>
</dbReference>
<dbReference type="Pfam" id="PF09825">
    <property type="entry name" value="BPL_N"/>
    <property type="match status" value="1"/>
</dbReference>
<accession>A0A1Y2BQ64</accession>
<protein>
    <submittedName>
        <fullName evidence="4">Class II aaRS and biotin synthetase</fullName>
    </submittedName>
</protein>
<dbReference type="CDD" id="cd03144">
    <property type="entry name" value="GATase1_ScBLP_like"/>
    <property type="match status" value="1"/>
</dbReference>
<evidence type="ECO:0000313" key="4">
    <source>
        <dbReference type="EMBL" id="ORY36856.1"/>
    </source>
</evidence>
<dbReference type="GO" id="GO:0005737">
    <property type="term" value="C:cytoplasm"/>
    <property type="evidence" value="ECO:0007669"/>
    <property type="project" value="TreeGrafter"/>
</dbReference>
<dbReference type="Gene3D" id="3.40.50.880">
    <property type="match status" value="1"/>
</dbReference>
<gene>
    <name evidence="4" type="ORF">BCR33DRAFT_472563</name>
</gene>
<dbReference type="EMBL" id="MCGO01000053">
    <property type="protein sequence ID" value="ORY36856.1"/>
    <property type="molecule type" value="Genomic_DNA"/>
</dbReference>
<dbReference type="InterPro" id="IPR045864">
    <property type="entry name" value="aa-tRNA-synth_II/BPL/LPL"/>
</dbReference>
<dbReference type="PANTHER" id="PTHR12835:SF5">
    <property type="entry name" value="BIOTIN--PROTEIN LIGASE"/>
    <property type="match status" value="1"/>
</dbReference>
<dbReference type="InterPro" id="IPR004408">
    <property type="entry name" value="Biotin_CoA_COase_ligase"/>
</dbReference>
<comment type="caution">
    <text evidence="4">The sequence shown here is derived from an EMBL/GenBank/DDBJ whole genome shotgun (WGS) entry which is preliminary data.</text>
</comment>
<dbReference type="InterPro" id="IPR004143">
    <property type="entry name" value="BPL_LPL_catalytic"/>
</dbReference>